<dbReference type="CDD" id="cd00777">
    <property type="entry name" value="AspRS_core"/>
    <property type="match status" value="1"/>
</dbReference>
<feature type="binding site" evidence="7">
    <location>
        <position position="444"/>
    </location>
    <ligand>
        <name>L-aspartate</name>
        <dbReference type="ChEBI" id="CHEBI:29991"/>
    </ligand>
</feature>
<evidence type="ECO:0000313" key="10">
    <source>
        <dbReference type="Proteomes" id="UP000183028"/>
    </source>
</evidence>
<comment type="subunit">
    <text evidence="7">Homodimer.</text>
</comment>
<dbReference type="SUPFAM" id="SSF55261">
    <property type="entry name" value="GAD domain-like"/>
    <property type="match status" value="1"/>
</dbReference>
<feature type="binding site" evidence="7">
    <location>
        <position position="478"/>
    </location>
    <ligand>
        <name>ATP</name>
        <dbReference type="ChEBI" id="CHEBI:30616"/>
    </ligand>
</feature>
<evidence type="ECO:0000256" key="5">
    <source>
        <dbReference type="ARBA" id="ARBA00022917"/>
    </source>
</evidence>
<dbReference type="GO" id="GO:0004815">
    <property type="term" value="F:aspartate-tRNA ligase activity"/>
    <property type="evidence" value="ECO:0007669"/>
    <property type="project" value="UniProtKB-UniRule"/>
</dbReference>
<dbReference type="InterPro" id="IPR004365">
    <property type="entry name" value="NA-bd_OB_tRNA"/>
</dbReference>
<dbReference type="GO" id="GO:0016740">
    <property type="term" value="F:transferase activity"/>
    <property type="evidence" value="ECO:0007669"/>
    <property type="project" value="UniProtKB-ARBA"/>
</dbReference>
<keyword evidence="5 7" id="KW-0648">Protein biosynthesis</keyword>
<organism evidence="9 10">
    <name type="scientific">Sharpea azabuensis</name>
    <dbReference type="NCBI Taxonomy" id="322505"/>
    <lineage>
        <taxon>Bacteria</taxon>
        <taxon>Bacillati</taxon>
        <taxon>Bacillota</taxon>
        <taxon>Erysipelotrichia</taxon>
        <taxon>Erysipelotrichales</taxon>
        <taxon>Coprobacillaceae</taxon>
        <taxon>Sharpea</taxon>
    </lineage>
</organism>
<dbReference type="GO" id="GO:0140096">
    <property type="term" value="F:catalytic activity, acting on a protein"/>
    <property type="evidence" value="ECO:0007669"/>
    <property type="project" value="UniProtKB-ARBA"/>
</dbReference>
<comment type="caution">
    <text evidence="7">Lacks conserved residue(s) required for the propagation of feature annotation.</text>
</comment>
<dbReference type="PANTHER" id="PTHR22594">
    <property type="entry name" value="ASPARTYL/LYSYL-TRNA SYNTHETASE"/>
    <property type="match status" value="1"/>
</dbReference>
<dbReference type="InterPro" id="IPR047089">
    <property type="entry name" value="Asp-tRNA-ligase_1_N"/>
</dbReference>
<dbReference type="Gene3D" id="2.40.50.140">
    <property type="entry name" value="Nucleic acid-binding proteins"/>
    <property type="match status" value="1"/>
</dbReference>
<gene>
    <name evidence="7" type="primary">aspS</name>
    <name evidence="9" type="ORF">SAMN04487834_101912</name>
</gene>
<dbReference type="OrthoDB" id="9802326at2"/>
<dbReference type="Pfam" id="PF00152">
    <property type="entry name" value="tRNA-synt_2"/>
    <property type="match status" value="1"/>
</dbReference>
<dbReference type="InterPro" id="IPR004524">
    <property type="entry name" value="Asp-tRNA-ligase_1"/>
</dbReference>
<dbReference type="RefSeq" id="WP_074731886.1">
    <property type="nucleotide sequence ID" value="NZ_FNYK01000019.1"/>
</dbReference>
<feature type="binding site" evidence="7">
    <location>
        <position position="224"/>
    </location>
    <ligand>
        <name>ATP</name>
        <dbReference type="ChEBI" id="CHEBI:30616"/>
    </ligand>
</feature>
<evidence type="ECO:0000256" key="4">
    <source>
        <dbReference type="ARBA" id="ARBA00022840"/>
    </source>
</evidence>
<dbReference type="PANTHER" id="PTHR22594:SF5">
    <property type="entry name" value="ASPARTATE--TRNA LIGASE, MITOCHONDRIAL"/>
    <property type="match status" value="1"/>
</dbReference>
<evidence type="ECO:0000313" key="9">
    <source>
        <dbReference type="EMBL" id="SEI72104.1"/>
    </source>
</evidence>
<keyword evidence="10" id="KW-1185">Reference proteome</keyword>
<feature type="domain" description="Aminoacyl-transfer RNA synthetases class-II family profile" evidence="8">
    <location>
        <begin position="139"/>
        <end position="551"/>
    </location>
</feature>
<keyword evidence="2 7" id="KW-0436">Ligase</keyword>
<dbReference type="InterPro" id="IPR002312">
    <property type="entry name" value="Asp/Asn-tRNA-synth_IIb"/>
</dbReference>
<dbReference type="SUPFAM" id="SSF50249">
    <property type="entry name" value="Nucleic acid-binding proteins"/>
    <property type="match status" value="1"/>
</dbReference>
<evidence type="ECO:0000256" key="6">
    <source>
        <dbReference type="ARBA" id="ARBA00023146"/>
    </source>
</evidence>
<dbReference type="NCBIfam" id="TIGR00459">
    <property type="entry name" value="aspS_bact"/>
    <property type="match status" value="1"/>
</dbReference>
<dbReference type="AlphaFoldDB" id="A0A1H6T1W1"/>
<accession>A0A1H6T1W1</accession>
<dbReference type="InterPro" id="IPR004364">
    <property type="entry name" value="Aa-tRNA-synt_II"/>
</dbReference>
<keyword evidence="6 7" id="KW-0030">Aminoacyl-tRNA synthetase</keyword>
<sequence>MKRTHNNGELRINHVGEEVTLIGWVAKKRNMGAIVFIDLRDRYGLTQIVFNEEFASKTKDIKNEYILQVTGTVVERSSKNPHMPTGDIEVDVEDFKIINTAKQPPIIVADETDASEETRMKYRYLDLRRPVLQNKIMTRAKIVKSIHEFLDGEDFIEIETPYLNRSTPEGARDFLVPSRVHEGSFYALPQSPQLFKQLLMVSGFEKYYQIARCFRDEDLRADRQPEFTQVDVEMSFMDTDQILDLGERLVAKVMKDVKDIDIELPLRRMTWHDAMEKYGIDKPDTRFGLELVNLNETVKDVDFAVFKSALEANGHVKGINVTGEASHFSRKKIDALGEIAKKYKAKGLAWLKVTDEGVNGPIAKFFNEEQLDRLLKAMDAKADDLLLFVADSHYMVVCDALAAIRNHLGKELKLYDPHTFDFLWIIDFPMFEYSEEDGRYYAMHHPFTRPKESDLDKILTDPAHCLADAYDIVLNGFELGGGSQRIYDEELQDKAFEALGFTEERIRSQFGWFVDAFQYGAPPHGGFALGLDRIAMLLTESDSLRDVIAFPKNTSSKDPVTDAPGTVDQAQLDELGIEVKEGVLDGESE</sequence>
<dbReference type="InterPro" id="IPR045864">
    <property type="entry name" value="aa-tRNA-synth_II/BPL/LPL"/>
</dbReference>
<dbReference type="GO" id="GO:0005737">
    <property type="term" value="C:cytoplasm"/>
    <property type="evidence" value="ECO:0007669"/>
    <property type="project" value="UniProtKB-SubCell"/>
</dbReference>
<dbReference type="CDD" id="cd04317">
    <property type="entry name" value="EcAspRS_like_N"/>
    <property type="match status" value="1"/>
</dbReference>
<comment type="function">
    <text evidence="7">Catalyzes the attachment of L-aspartate to tRNA(Asp) in a two-step reaction: L-aspartate is first activated by ATP to form Asp-AMP and then transferred to the acceptor end of tRNA(Asp).</text>
</comment>
<dbReference type="PRINTS" id="PR01042">
    <property type="entry name" value="TRNASYNTHASP"/>
</dbReference>
<protein>
    <recommendedName>
        <fullName evidence="7">Aspartate--tRNA ligase</fullName>
        <ecNumber evidence="7">6.1.1.12</ecNumber>
    </recommendedName>
    <alternativeName>
        <fullName evidence="7">Aspartyl-tRNA synthetase</fullName>
        <shortName evidence="7">AspRS</shortName>
    </alternativeName>
</protein>
<name>A0A1H6T1W1_9FIRM</name>
<feature type="binding site" evidence="7">
    <location>
        <position position="485"/>
    </location>
    <ligand>
        <name>L-aspartate</name>
        <dbReference type="ChEBI" id="CHEBI:29991"/>
    </ligand>
</feature>
<dbReference type="eggNOG" id="COG0173">
    <property type="taxonomic scope" value="Bacteria"/>
</dbReference>
<proteinExistence type="inferred from homology"/>
<dbReference type="STRING" id="322505.SAMN04487836_10860"/>
<dbReference type="GO" id="GO:0005524">
    <property type="term" value="F:ATP binding"/>
    <property type="evidence" value="ECO:0007669"/>
    <property type="project" value="UniProtKB-UniRule"/>
</dbReference>
<feature type="binding site" evidence="7">
    <location>
        <position position="169"/>
    </location>
    <ligand>
        <name>L-aspartate</name>
        <dbReference type="ChEBI" id="CHEBI:29991"/>
    </ligand>
</feature>
<reference evidence="10" key="1">
    <citation type="submission" date="2016-10" db="EMBL/GenBank/DDBJ databases">
        <authorList>
            <person name="Varghese N."/>
        </authorList>
    </citation>
    <scope>NUCLEOTIDE SEQUENCE [LARGE SCALE GENOMIC DNA]</scope>
    <source>
        <strain evidence="10">DSM 20406</strain>
    </source>
</reference>
<evidence type="ECO:0000259" key="8">
    <source>
        <dbReference type="PROSITE" id="PS50862"/>
    </source>
</evidence>
<dbReference type="InterPro" id="IPR047090">
    <property type="entry name" value="AspRS_core"/>
</dbReference>
<dbReference type="InterPro" id="IPR029351">
    <property type="entry name" value="GAD_dom"/>
</dbReference>
<comment type="catalytic activity">
    <reaction evidence="7">
        <text>tRNA(Asp) + L-aspartate + ATP = L-aspartyl-tRNA(Asp) + AMP + diphosphate</text>
        <dbReference type="Rhea" id="RHEA:19649"/>
        <dbReference type="Rhea" id="RHEA-COMP:9660"/>
        <dbReference type="Rhea" id="RHEA-COMP:9678"/>
        <dbReference type="ChEBI" id="CHEBI:29991"/>
        <dbReference type="ChEBI" id="CHEBI:30616"/>
        <dbReference type="ChEBI" id="CHEBI:33019"/>
        <dbReference type="ChEBI" id="CHEBI:78442"/>
        <dbReference type="ChEBI" id="CHEBI:78516"/>
        <dbReference type="ChEBI" id="CHEBI:456215"/>
        <dbReference type="EC" id="6.1.1.12"/>
    </reaction>
</comment>
<dbReference type="EMBL" id="FNYK01000019">
    <property type="protein sequence ID" value="SEI72104.1"/>
    <property type="molecule type" value="Genomic_DNA"/>
</dbReference>
<dbReference type="GO" id="GO:0006422">
    <property type="term" value="P:aspartyl-tRNA aminoacylation"/>
    <property type="evidence" value="ECO:0007669"/>
    <property type="project" value="UniProtKB-UniRule"/>
</dbReference>
<feature type="region of interest" description="Aspartate" evidence="7">
    <location>
        <begin position="193"/>
        <end position="196"/>
    </location>
</feature>
<dbReference type="Gene3D" id="3.30.930.10">
    <property type="entry name" value="Bira Bifunctional Protein, Domain 2"/>
    <property type="match status" value="1"/>
</dbReference>
<dbReference type="InterPro" id="IPR004115">
    <property type="entry name" value="GAD-like_sf"/>
</dbReference>
<dbReference type="Gene3D" id="3.30.1360.30">
    <property type="entry name" value="GAD-like domain"/>
    <property type="match status" value="1"/>
</dbReference>
<evidence type="ECO:0000256" key="7">
    <source>
        <dbReference type="HAMAP-Rule" id="MF_00044"/>
    </source>
</evidence>
<dbReference type="Proteomes" id="UP000183028">
    <property type="component" value="Unassembled WGS sequence"/>
</dbReference>
<keyword evidence="4 7" id="KW-0067">ATP-binding</keyword>
<dbReference type="Pfam" id="PF01336">
    <property type="entry name" value="tRNA_anti-codon"/>
    <property type="match status" value="1"/>
</dbReference>
<dbReference type="Pfam" id="PF02938">
    <property type="entry name" value="GAD"/>
    <property type="match status" value="1"/>
</dbReference>
<dbReference type="InterPro" id="IPR006195">
    <property type="entry name" value="aa-tRNA-synth_II"/>
</dbReference>
<dbReference type="NCBIfam" id="NF001750">
    <property type="entry name" value="PRK00476.1"/>
    <property type="match status" value="1"/>
</dbReference>
<comment type="subcellular location">
    <subcellularLocation>
        <location evidence="7">Cytoplasm</location>
    </subcellularLocation>
</comment>
<evidence type="ECO:0000256" key="2">
    <source>
        <dbReference type="ARBA" id="ARBA00022598"/>
    </source>
</evidence>
<evidence type="ECO:0000256" key="1">
    <source>
        <dbReference type="ARBA" id="ARBA00006303"/>
    </source>
</evidence>
<dbReference type="InterPro" id="IPR012340">
    <property type="entry name" value="NA-bd_OB-fold"/>
</dbReference>
<feature type="binding site" evidence="7">
    <location>
        <begin position="530"/>
        <end position="533"/>
    </location>
    <ligand>
        <name>ATP</name>
        <dbReference type="ChEBI" id="CHEBI:30616"/>
    </ligand>
</feature>
<comment type="similarity">
    <text evidence="1 7">Belongs to the class-II aminoacyl-tRNA synthetase family. Type 1 subfamily.</text>
</comment>
<feature type="binding site" evidence="7">
    <location>
        <position position="215"/>
    </location>
    <ligand>
        <name>L-aspartate</name>
        <dbReference type="ChEBI" id="CHEBI:29991"/>
    </ligand>
</feature>
<dbReference type="HAMAP" id="MF_00044">
    <property type="entry name" value="Asp_tRNA_synth_type1"/>
    <property type="match status" value="1"/>
</dbReference>
<dbReference type="GO" id="GO:0003676">
    <property type="term" value="F:nucleic acid binding"/>
    <property type="evidence" value="ECO:0007669"/>
    <property type="project" value="InterPro"/>
</dbReference>
<keyword evidence="3 7" id="KW-0547">Nucleotide-binding</keyword>
<dbReference type="SUPFAM" id="SSF55681">
    <property type="entry name" value="Class II aaRS and biotin synthetases"/>
    <property type="match status" value="1"/>
</dbReference>
<keyword evidence="7" id="KW-0963">Cytoplasm</keyword>
<dbReference type="PROSITE" id="PS50862">
    <property type="entry name" value="AA_TRNA_LIGASE_II"/>
    <property type="match status" value="1"/>
</dbReference>
<feature type="binding site" evidence="7">
    <location>
        <begin position="215"/>
        <end position="217"/>
    </location>
    <ligand>
        <name>ATP</name>
        <dbReference type="ChEBI" id="CHEBI:30616"/>
    </ligand>
</feature>
<evidence type="ECO:0000256" key="3">
    <source>
        <dbReference type="ARBA" id="ARBA00022741"/>
    </source>
</evidence>
<dbReference type="EC" id="6.1.1.12" evidence="7"/>